<protein>
    <submittedName>
        <fullName evidence="1">Uncharacterized protein</fullName>
    </submittedName>
</protein>
<accession>A0A9E4K286</accession>
<dbReference type="EMBL" id="JAEPDI010000001">
    <property type="protein sequence ID" value="MCG7937613.1"/>
    <property type="molecule type" value="Genomic_DNA"/>
</dbReference>
<sequence length="161" mass="18622">MLIKLSTTNRMKKYPLLVVLLFLLVGCSEDQKYRVSQDPLDRKLFETALKENRIEYEVDKNGWYSTSKDKYDLMLDIGEKVSVSSRQKTGLPLNTKCHEEELIKYLNNNSIIFNIEKTGKGRKIMMRKQDFDNNNIIGRSVCIDNICMTGSTINTIQRCLG</sequence>
<dbReference type="AlphaFoldDB" id="A0A9E4K286"/>
<evidence type="ECO:0000313" key="1">
    <source>
        <dbReference type="EMBL" id="MCG7937613.1"/>
    </source>
</evidence>
<dbReference type="Proteomes" id="UP000886687">
    <property type="component" value="Unassembled WGS sequence"/>
</dbReference>
<dbReference type="PROSITE" id="PS51257">
    <property type="entry name" value="PROKAR_LIPOPROTEIN"/>
    <property type="match status" value="1"/>
</dbReference>
<organism evidence="1 2">
    <name type="scientific">Candidatus Thiodiazotropha lotti</name>
    <dbReference type="NCBI Taxonomy" id="2792787"/>
    <lineage>
        <taxon>Bacteria</taxon>
        <taxon>Pseudomonadati</taxon>
        <taxon>Pseudomonadota</taxon>
        <taxon>Gammaproteobacteria</taxon>
        <taxon>Chromatiales</taxon>
        <taxon>Sedimenticolaceae</taxon>
        <taxon>Candidatus Thiodiazotropha</taxon>
    </lineage>
</organism>
<name>A0A9E4K286_9GAMM</name>
<reference evidence="1" key="1">
    <citation type="journal article" date="2021" name="Proc. Natl. Acad. Sci. U.S.A.">
        <title>Global biogeography of chemosynthetic symbionts reveals both localized and globally distributed symbiont groups. .</title>
        <authorList>
            <person name="Osvatic J.T."/>
            <person name="Wilkins L.G.E."/>
            <person name="Leibrecht L."/>
            <person name="Leray M."/>
            <person name="Zauner S."/>
            <person name="Polzin J."/>
            <person name="Camacho Y."/>
            <person name="Gros O."/>
            <person name="van Gils J.A."/>
            <person name="Eisen J.A."/>
            <person name="Petersen J.M."/>
            <person name="Yuen B."/>
        </authorList>
    </citation>
    <scope>NUCLEOTIDE SEQUENCE</scope>
    <source>
        <strain evidence="1">MAGL173</strain>
    </source>
</reference>
<evidence type="ECO:0000313" key="2">
    <source>
        <dbReference type="Proteomes" id="UP000886687"/>
    </source>
</evidence>
<gene>
    <name evidence="1" type="ORF">JAZ04_01980</name>
</gene>
<comment type="caution">
    <text evidence="1">The sequence shown here is derived from an EMBL/GenBank/DDBJ whole genome shotgun (WGS) entry which is preliminary data.</text>
</comment>
<proteinExistence type="predicted"/>